<reference evidence="7" key="2">
    <citation type="submission" date="2023-04" db="EMBL/GenBank/DDBJ databases">
        <authorList>
            <person name="Bu L."/>
            <person name="Lu L."/>
            <person name="Laidemitt M.R."/>
            <person name="Zhang S.M."/>
            <person name="Mutuku M."/>
            <person name="Mkoji G."/>
            <person name="Steinauer M."/>
            <person name="Loker E.S."/>
        </authorList>
    </citation>
    <scope>NUCLEOTIDE SEQUENCE</scope>
    <source>
        <strain evidence="7">KasaAsao</strain>
        <tissue evidence="7">Whole Snail</tissue>
    </source>
</reference>
<keyword evidence="7" id="KW-0675">Receptor</keyword>
<feature type="transmembrane region" description="Helical" evidence="5">
    <location>
        <begin position="95"/>
        <end position="118"/>
    </location>
</feature>
<feature type="domain" description="G-protein coupled receptors family 1 profile" evidence="6">
    <location>
        <begin position="75"/>
        <end position="349"/>
    </location>
</feature>
<dbReference type="GO" id="GO:0016020">
    <property type="term" value="C:membrane"/>
    <property type="evidence" value="ECO:0007669"/>
    <property type="project" value="UniProtKB-SubCell"/>
</dbReference>
<dbReference type="Gene3D" id="1.20.1070.10">
    <property type="entry name" value="Rhodopsin 7-helix transmembrane proteins"/>
    <property type="match status" value="1"/>
</dbReference>
<dbReference type="EMBL" id="JASAOG010000259">
    <property type="protein sequence ID" value="KAK0041833.1"/>
    <property type="molecule type" value="Genomic_DNA"/>
</dbReference>
<dbReference type="InterPro" id="IPR052954">
    <property type="entry name" value="GPCR-Ligand_Int"/>
</dbReference>
<evidence type="ECO:0000313" key="8">
    <source>
        <dbReference type="Proteomes" id="UP001233172"/>
    </source>
</evidence>
<dbReference type="AlphaFoldDB" id="A0AAD8ASY1"/>
<feature type="transmembrane region" description="Helical" evidence="5">
    <location>
        <begin position="190"/>
        <end position="214"/>
    </location>
</feature>
<evidence type="ECO:0000256" key="1">
    <source>
        <dbReference type="ARBA" id="ARBA00004370"/>
    </source>
</evidence>
<keyword evidence="3 5" id="KW-1133">Transmembrane helix</keyword>
<dbReference type="PANTHER" id="PTHR46641">
    <property type="entry name" value="FMRFAMIDE RECEPTOR-RELATED"/>
    <property type="match status" value="1"/>
</dbReference>
<feature type="transmembrane region" description="Helical" evidence="5">
    <location>
        <begin position="151"/>
        <end position="169"/>
    </location>
</feature>
<dbReference type="InterPro" id="IPR000276">
    <property type="entry name" value="GPCR_Rhodpsn"/>
</dbReference>
<gene>
    <name evidence="7" type="ORF">Bpfe_028731</name>
</gene>
<organism evidence="7 8">
    <name type="scientific">Biomphalaria pfeifferi</name>
    <name type="common">Bloodfluke planorb</name>
    <name type="synonym">Freshwater snail</name>
    <dbReference type="NCBI Taxonomy" id="112525"/>
    <lineage>
        <taxon>Eukaryota</taxon>
        <taxon>Metazoa</taxon>
        <taxon>Spiralia</taxon>
        <taxon>Lophotrochozoa</taxon>
        <taxon>Mollusca</taxon>
        <taxon>Gastropoda</taxon>
        <taxon>Heterobranchia</taxon>
        <taxon>Euthyneura</taxon>
        <taxon>Panpulmonata</taxon>
        <taxon>Hygrophila</taxon>
        <taxon>Lymnaeoidea</taxon>
        <taxon>Planorbidae</taxon>
        <taxon>Biomphalaria</taxon>
    </lineage>
</organism>
<evidence type="ECO:0000256" key="4">
    <source>
        <dbReference type="ARBA" id="ARBA00023136"/>
    </source>
</evidence>
<feature type="transmembrane region" description="Helical" evidence="5">
    <location>
        <begin position="251"/>
        <end position="272"/>
    </location>
</feature>
<comment type="caution">
    <text evidence="7">The sequence shown here is derived from an EMBL/GenBank/DDBJ whole genome shotgun (WGS) entry which is preliminary data.</text>
</comment>
<accession>A0AAD8ASY1</accession>
<evidence type="ECO:0000256" key="3">
    <source>
        <dbReference type="ARBA" id="ARBA00022989"/>
    </source>
</evidence>
<feature type="transmembrane region" description="Helical" evidence="5">
    <location>
        <begin position="62"/>
        <end position="83"/>
    </location>
</feature>
<evidence type="ECO:0000259" key="6">
    <source>
        <dbReference type="PROSITE" id="PS50262"/>
    </source>
</evidence>
<keyword evidence="2 5" id="KW-0812">Transmembrane</keyword>
<keyword evidence="8" id="KW-1185">Reference proteome</keyword>
<dbReference type="InterPro" id="IPR017452">
    <property type="entry name" value="GPCR_Rhodpsn_7TM"/>
</dbReference>
<dbReference type="PANTHER" id="PTHR46641:SF25">
    <property type="entry name" value="CNMAMIDE RECEPTOR-RELATED"/>
    <property type="match status" value="1"/>
</dbReference>
<dbReference type="GO" id="GO:0004930">
    <property type="term" value="F:G protein-coupled receptor activity"/>
    <property type="evidence" value="ECO:0007669"/>
    <property type="project" value="InterPro"/>
</dbReference>
<feature type="transmembrane region" description="Helical" evidence="5">
    <location>
        <begin position="293"/>
        <end position="317"/>
    </location>
</feature>
<reference evidence="7" key="1">
    <citation type="journal article" date="2023" name="PLoS Negl. Trop. Dis.">
        <title>A genome sequence for Biomphalaria pfeifferi, the major vector snail for the human-infecting parasite Schistosoma mansoni.</title>
        <authorList>
            <person name="Bu L."/>
            <person name="Lu L."/>
            <person name="Laidemitt M.R."/>
            <person name="Zhang S.M."/>
            <person name="Mutuku M."/>
            <person name="Mkoji G."/>
            <person name="Steinauer M."/>
            <person name="Loker E.S."/>
        </authorList>
    </citation>
    <scope>NUCLEOTIDE SEQUENCE</scope>
    <source>
        <strain evidence="7">KasaAsao</strain>
    </source>
</reference>
<comment type="subcellular location">
    <subcellularLocation>
        <location evidence="1">Membrane</location>
    </subcellularLocation>
</comment>
<evidence type="ECO:0000256" key="5">
    <source>
        <dbReference type="SAM" id="Phobius"/>
    </source>
</evidence>
<evidence type="ECO:0000256" key="2">
    <source>
        <dbReference type="ARBA" id="ARBA00022692"/>
    </source>
</evidence>
<sequence length="455" mass="52213">MSFWLSQTLGQSLAQENFMDRMNVTVVFSSANESHIILNASSDYSIQEGLVDSDRILRLIQLYIRPMIGTIGMIANILTLVVLTKMGVRKPSTILIISLIVADCLYFINSINVIQLLARFGHDTIRFTYYGWDFQENVSSFVFIVDRLLDVLHYLGAFVSTGVPVLITLERFLATFFPLTFKLLVTPKRVLILNIAVWLFWMPWALLVIFWFSLRSTVLPNGQLIFYRINTLSYYIDVDTYDILNTYFCNILSSIVPICLVCIGCLLIGIKVKRVQRQRRLMVSSNKTSSLRTTLTLVSVSLVFAVTNVIYVILSLVYENTPQSNFLKIIYQCLRILLDISSASNFFVLRRKKLLSPDSTITAKFIAVMPQYLITAFKDTKLQHYCKRSFKTTTLFTLIHLHFLHATNSVLWLTIIAEASTYVHIQVIVSSDRLVYIEVSVPRATKIFIDIRYKM</sequence>
<dbReference type="Pfam" id="PF00001">
    <property type="entry name" value="7tm_1"/>
    <property type="match status" value="1"/>
</dbReference>
<dbReference type="SUPFAM" id="SSF81321">
    <property type="entry name" value="Family A G protein-coupled receptor-like"/>
    <property type="match status" value="1"/>
</dbReference>
<dbReference type="PROSITE" id="PS50262">
    <property type="entry name" value="G_PROTEIN_RECEP_F1_2"/>
    <property type="match status" value="1"/>
</dbReference>
<protein>
    <submittedName>
        <fullName evidence="7">G-protein coupled receptor</fullName>
    </submittedName>
</protein>
<keyword evidence="4 5" id="KW-0472">Membrane</keyword>
<evidence type="ECO:0000313" key="7">
    <source>
        <dbReference type="EMBL" id="KAK0041833.1"/>
    </source>
</evidence>
<proteinExistence type="predicted"/>
<dbReference type="Proteomes" id="UP001233172">
    <property type="component" value="Unassembled WGS sequence"/>
</dbReference>
<name>A0AAD8ASY1_BIOPF</name>